<dbReference type="PROSITE" id="PS51257">
    <property type="entry name" value="PROKAR_LIPOPROTEIN"/>
    <property type="match status" value="1"/>
</dbReference>
<reference evidence="3 4" key="1">
    <citation type="submission" date="2024-06" db="EMBL/GenBank/DDBJ databases">
        <authorList>
            <person name="Pan Q."/>
            <person name="Wen M."/>
            <person name="Jouanno E."/>
            <person name="Zahm M."/>
            <person name="Klopp C."/>
            <person name="Cabau C."/>
            <person name="Louis A."/>
            <person name="Berthelot C."/>
            <person name="Parey E."/>
            <person name="Roest Crollius H."/>
            <person name="Montfort J."/>
            <person name="Robinson-Rechavi M."/>
            <person name="Bouchez O."/>
            <person name="Lampietro C."/>
            <person name="Lopez Roques C."/>
            <person name="Donnadieu C."/>
            <person name="Postlethwait J."/>
            <person name="Bobe J."/>
            <person name="Verreycken H."/>
            <person name="Guiguen Y."/>
        </authorList>
    </citation>
    <scope>NUCLEOTIDE SEQUENCE [LARGE SCALE GENOMIC DNA]</scope>
    <source>
        <strain evidence="3">Up_M1</strain>
        <tissue evidence="3">Testis</tissue>
    </source>
</reference>
<evidence type="ECO:0000256" key="2">
    <source>
        <dbReference type="SAM" id="SignalP"/>
    </source>
</evidence>
<sequence>MASFCRPSFSSPGMCIFIAGILSLTNVGILATGCKVIQHPNNTTTYNLSERAGPLDGPGCWTQWLDEKMVLANDNEMHENLTVALTSEYITIIGCRSKLTFTMDCTQINSREVPCHTNCSKGPNNPTTSTNKDTQPWIPVLAVLLAAIGISLLGVFIWKRFHKKKSNQTNDFIL</sequence>
<keyword evidence="4" id="KW-1185">Reference proteome</keyword>
<feature type="chain" id="PRO_5044857110" evidence="2">
    <location>
        <begin position="32"/>
        <end position="174"/>
    </location>
</feature>
<keyword evidence="1" id="KW-1133">Transmembrane helix</keyword>
<keyword evidence="1" id="KW-0812">Transmembrane</keyword>
<name>A0ABD0X2H4_UMBPY</name>
<gene>
    <name evidence="3" type="ORF">UPYG_G00156590</name>
</gene>
<evidence type="ECO:0000256" key="1">
    <source>
        <dbReference type="SAM" id="Phobius"/>
    </source>
</evidence>
<dbReference type="Proteomes" id="UP001557470">
    <property type="component" value="Unassembled WGS sequence"/>
</dbReference>
<feature type="transmembrane region" description="Helical" evidence="1">
    <location>
        <begin position="137"/>
        <end position="158"/>
    </location>
</feature>
<keyword evidence="1" id="KW-0472">Membrane</keyword>
<keyword evidence="2" id="KW-0732">Signal</keyword>
<organism evidence="3 4">
    <name type="scientific">Umbra pygmaea</name>
    <name type="common">Eastern mudminnow</name>
    <dbReference type="NCBI Taxonomy" id="75934"/>
    <lineage>
        <taxon>Eukaryota</taxon>
        <taxon>Metazoa</taxon>
        <taxon>Chordata</taxon>
        <taxon>Craniata</taxon>
        <taxon>Vertebrata</taxon>
        <taxon>Euteleostomi</taxon>
        <taxon>Actinopterygii</taxon>
        <taxon>Neopterygii</taxon>
        <taxon>Teleostei</taxon>
        <taxon>Protacanthopterygii</taxon>
        <taxon>Esociformes</taxon>
        <taxon>Umbridae</taxon>
        <taxon>Umbra</taxon>
    </lineage>
</organism>
<evidence type="ECO:0000313" key="3">
    <source>
        <dbReference type="EMBL" id="KAL0985416.1"/>
    </source>
</evidence>
<evidence type="ECO:0000313" key="4">
    <source>
        <dbReference type="Proteomes" id="UP001557470"/>
    </source>
</evidence>
<comment type="caution">
    <text evidence="3">The sequence shown here is derived from an EMBL/GenBank/DDBJ whole genome shotgun (WGS) entry which is preliminary data.</text>
</comment>
<dbReference type="AlphaFoldDB" id="A0ABD0X2H4"/>
<protein>
    <submittedName>
        <fullName evidence="3">Uncharacterized protein</fullName>
    </submittedName>
</protein>
<feature type="signal peptide" evidence="2">
    <location>
        <begin position="1"/>
        <end position="31"/>
    </location>
</feature>
<dbReference type="EMBL" id="JAGEUA010000004">
    <property type="protein sequence ID" value="KAL0985416.1"/>
    <property type="molecule type" value="Genomic_DNA"/>
</dbReference>
<accession>A0ABD0X2H4</accession>
<proteinExistence type="predicted"/>